<comment type="caution">
    <text evidence="1">The sequence shown here is derived from an EMBL/GenBank/DDBJ whole genome shotgun (WGS) entry which is preliminary data.</text>
</comment>
<reference evidence="2" key="1">
    <citation type="journal article" date="2015" name="PLoS Genet.">
        <title>Genome Sequence and Transcriptome Analyses of Chrysochromulina tobin: Metabolic Tools for Enhanced Algal Fitness in the Prominent Order Prymnesiales (Haptophyceae).</title>
        <authorList>
            <person name="Hovde B.T."/>
            <person name="Deodato C.R."/>
            <person name="Hunsperger H.M."/>
            <person name="Ryken S.A."/>
            <person name="Yost W."/>
            <person name="Jha R.K."/>
            <person name="Patterson J."/>
            <person name="Monnat R.J. Jr."/>
            <person name="Barlow S.B."/>
            <person name="Starkenburg S.R."/>
            <person name="Cattolico R.A."/>
        </authorList>
    </citation>
    <scope>NUCLEOTIDE SEQUENCE</scope>
    <source>
        <strain evidence="2">CCMP291</strain>
    </source>
</reference>
<dbReference type="EMBL" id="JWZX01003298">
    <property type="protein sequence ID" value="KOO22230.1"/>
    <property type="molecule type" value="Genomic_DNA"/>
</dbReference>
<evidence type="ECO:0000313" key="2">
    <source>
        <dbReference type="Proteomes" id="UP000037460"/>
    </source>
</evidence>
<proteinExistence type="predicted"/>
<accession>A0A0M0J6Z1</accession>
<gene>
    <name evidence="1" type="ORF">Ctob_005405</name>
</gene>
<dbReference type="AlphaFoldDB" id="A0A0M0J6Z1"/>
<dbReference type="Proteomes" id="UP000037460">
    <property type="component" value="Unassembled WGS sequence"/>
</dbReference>
<name>A0A0M0J6Z1_9EUKA</name>
<keyword evidence="2" id="KW-1185">Reference proteome</keyword>
<protein>
    <submittedName>
        <fullName evidence="1">Uncharacterized protein</fullName>
    </submittedName>
</protein>
<organism evidence="1 2">
    <name type="scientific">Chrysochromulina tobinii</name>
    <dbReference type="NCBI Taxonomy" id="1460289"/>
    <lineage>
        <taxon>Eukaryota</taxon>
        <taxon>Haptista</taxon>
        <taxon>Haptophyta</taxon>
        <taxon>Prymnesiophyceae</taxon>
        <taxon>Prymnesiales</taxon>
        <taxon>Chrysochromulinaceae</taxon>
        <taxon>Chrysochromulina</taxon>
    </lineage>
</organism>
<sequence length="98" mass="11166">MLGHALEARLIARGRHQLEPLGRRGRPGLVRRERPWAFAPRLGRPCRRSLRPNVPRIAQCRLFRRREGAEVALRAILPDVCDVLATVPCYAPEARLTI</sequence>
<evidence type="ECO:0000313" key="1">
    <source>
        <dbReference type="EMBL" id="KOO22230.1"/>
    </source>
</evidence>